<dbReference type="InterPro" id="IPR001506">
    <property type="entry name" value="Peptidase_M12A"/>
</dbReference>
<dbReference type="GO" id="GO:0008270">
    <property type="term" value="F:zinc ion binding"/>
    <property type="evidence" value="ECO:0007669"/>
    <property type="project" value="InterPro"/>
</dbReference>
<evidence type="ECO:0000313" key="7">
    <source>
        <dbReference type="Proteomes" id="UP001152759"/>
    </source>
</evidence>
<sequence>MMFMTLSVLLVFTAGVGGIQDRLANGTIYDVPDEYATVRHEGRKARSKKLLKNPNYIWLAAGVYYSMDDSVGCPWSQECELVRAAMRSYEEKTCVRFKERSGEKDFVRIFSSSGLKKGFSGHADLGRIGGEQMVIIGRWNMNTVLHELGHTVGLIDEHTRPDRDLYMEVLQDNISPNLLPAFDKEENPNRFNLLGEPLDFDSVMMYGEYAGSSNGEPAFRAKSGRRVPERHELSAGDIRRIDDLYRCNGTFPKPRFPFDIVCDFDEDDCNFRLKKNGKGTWSWLQLDKKDFLGGYLLSKMEPKNDTLLADYVFSVNFHGLSPIDIKRGPIGCVEFGYMTKTCGRRKPPSLQLFKVDLNSTLDDRFDPERSYQIWSSPKKFNETSNKVWIDISIRVNVIEPFVLIFKTIFASRKQPDWVIVDNLIVKYTPCGSPEAVEGFKPRPQKKSFYNRAYSRVFGSAPKTFTTGLPDPKPWRSLWGLLPKKPPSKSSTPNSSVLSSWRRRFSGSSLRRRFSGLFRKKPSSESPTPESPTPESPSKPSVRKRLAGIFSRKSSSRPSLRKRWAGIFSRKSSSTPPAPESTESTPSSGKRFFSNLKPNMTSIFRNPFSRIRKRSKSNSNEV</sequence>
<dbReference type="InterPro" id="IPR006026">
    <property type="entry name" value="Peptidase_Metallo"/>
</dbReference>
<dbReference type="PRINTS" id="PR00480">
    <property type="entry name" value="ASTACIN"/>
</dbReference>
<accession>A0A9P0G4P0</accession>
<keyword evidence="2" id="KW-0645">Protease</keyword>
<evidence type="ECO:0000259" key="5">
    <source>
        <dbReference type="PROSITE" id="PS51864"/>
    </source>
</evidence>
<keyword evidence="2" id="KW-0479">Metal-binding</keyword>
<feature type="chain" id="PRO_5040532634" description="Metalloendopeptidase" evidence="2">
    <location>
        <begin position="19"/>
        <end position="621"/>
    </location>
</feature>
<evidence type="ECO:0000259" key="4">
    <source>
        <dbReference type="PROSITE" id="PS50060"/>
    </source>
</evidence>
<reference evidence="6" key="1">
    <citation type="submission" date="2021-12" db="EMBL/GenBank/DDBJ databases">
        <authorList>
            <person name="King R."/>
        </authorList>
    </citation>
    <scope>NUCLEOTIDE SEQUENCE</scope>
</reference>
<dbReference type="SMART" id="SM00235">
    <property type="entry name" value="ZnMc"/>
    <property type="match status" value="1"/>
</dbReference>
<dbReference type="GO" id="GO:0016020">
    <property type="term" value="C:membrane"/>
    <property type="evidence" value="ECO:0007669"/>
    <property type="project" value="InterPro"/>
</dbReference>
<name>A0A9P0G4P0_BEMTA</name>
<dbReference type="EMBL" id="OU963868">
    <property type="protein sequence ID" value="CAH0775070.1"/>
    <property type="molecule type" value="Genomic_DNA"/>
</dbReference>
<proteinExistence type="predicted"/>
<feature type="signal peptide" evidence="2">
    <location>
        <begin position="1"/>
        <end position="18"/>
    </location>
</feature>
<feature type="domain" description="Peptidase M12A" evidence="5">
    <location>
        <begin position="49"/>
        <end position="248"/>
    </location>
</feature>
<organism evidence="6 7">
    <name type="scientific">Bemisia tabaci</name>
    <name type="common">Sweetpotato whitefly</name>
    <name type="synonym">Aleurodes tabaci</name>
    <dbReference type="NCBI Taxonomy" id="7038"/>
    <lineage>
        <taxon>Eukaryota</taxon>
        <taxon>Metazoa</taxon>
        <taxon>Ecdysozoa</taxon>
        <taxon>Arthropoda</taxon>
        <taxon>Hexapoda</taxon>
        <taxon>Insecta</taxon>
        <taxon>Pterygota</taxon>
        <taxon>Neoptera</taxon>
        <taxon>Paraneoptera</taxon>
        <taxon>Hemiptera</taxon>
        <taxon>Sternorrhyncha</taxon>
        <taxon>Aleyrodoidea</taxon>
        <taxon>Aleyrodidae</taxon>
        <taxon>Aleyrodinae</taxon>
        <taxon>Bemisia</taxon>
    </lineage>
</organism>
<keyword evidence="2" id="KW-0732">Signal</keyword>
<dbReference type="PANTHER" id="PTHR10127">
    <property type="entry name" value="DISCOIDIN, CUB, EGF, LAMININ , AND ZINC METALLOPROTEASE DOMAIN CONTAINING"/>
    <property type="match status" value="1"/>
</dbReference>
<feature type="domain" description="MAM" evidence="4">
    <location>
        <begin position="260"/>
        <end position="432"/>
    </location>
</feature>
<keyword evidence="7" id="KW-1185">Reference proteome</keyword>
<dbReference type="PANTHER" id="PTHR10127:SF850">
    <property type="entry name" value="METALLOENDOPEPTIDASE"/>
    <property type="match status" value="1"/>
</dbReference>
<dbReference type="Proteomes" id="UP001152759">
    <property type="component" value="Chromosome 7"/>
</dbReference>
<comment type="caution">
    <text evidence="1">Lacks conserved residue(s) required for the propagation of feature annotation.</text>
</comment>
<dbReference type="GO" id="GO:0006508">
    <property type="term" value="P:proteolysis"/>
    <property type="evidence" value="ECO:0007669"/>
    <property type="project" value="UniProtKB-KW"/>
</dbReference>
<dbReference type="InterPro" id="IPR024079">
    <property type="entry name" value="MetalloPept_cat_dom_sf"/>
</dbReference>
<dbReference type="Pfam" id="PF01400">
    <property type="entry name" value="Astacin"/>
    <property type="match status" value="1"/>
</dbReference>
<dbReference type="Gene3D" id="3.40.390.10">
    <property type="entry name" value="Collagenase (Catalytic Domain)"/>
    <property type="match status" value="1"/>
</dbReference>
<keyword evidence="2" id="KW-0378">Hydrolase</keyword>
<dbReference type="EC" id="3.4.24.-" evidence="2"/>
<evidence type="ECO:0000313" key="6">
    <source>
        <dbReference type="EMBL" id="CAH0775070.1"/>
    </source>
</evidence>
<dbReference type="InterPro" id="IPR000998">
    <property type="entry name" value="MAM_dom"/>
</dbReference>
<comment type="cofactor">
    <cofactor evidence="2">
        <name>Zn(2+)</name>
        <dbReference type="ChEBI" id="CHEBI:29105"/>
    </cofactor>
    <text evidence="2">Binds 1 zinc ion per subunit.</text>
</comment>
<gene>
    <name evidence="6" type="ORF">BEMITA_LOCUS11329</name>
</gene>
<evidence type="ECO:0000256" key="2">
    <source>
        <dbReference type="RuleBase" id="RU361183"/>
    </source>
</evidence>
<feature type="active site" evidence="1">
    <location>
        <position position="147"/>
    </location>
</feature>
<dbReference type="KEGG" id="btab:109035256"/>
<dbReference type="SUPFAM" id="SSF55486">
    <property type="entry name" value="Metalloproteases ('zincins'), catalytic domain"/>
    <property type="match status" value="1"/>
</dbReference>
<keyword evidence="2" id="KW-0862">Zinc</keyword>
<dbReference type="PROSITE" id="PS51864">
    <property type="entry name" value="ASTACIN"/>
    <property type="match status" value="1"/>
</dbReference>
<dbReference type="GO" id="GO:0004222">
    <property type="term" value="F:metalloendopeptidase activity"/>
    <property type="evidence" value="ECO:0007669"/>
    <property type="project" value="UniProtKB-UniRule"/>
</dbReference>
<feature type="compositionally biased region" description="Low complexity" evidence="3">
    <location>
        <begin position="571"/>
        <end position="587"/>
    </location>
</feature>
<feature type="region of interest" description="Disordered" evidence="3">
    <location>
        <begin position="515"/>
        <end position="621"/>
    </location>
</feature>
<evidence type="ECO:0000256" key="1">
    <source>
        <dbReference type="PROSITE-ProRule" id="PRU01211"/>
    </source>
</evidence>
<dbReference type="PROSITE" id="PS50060">
    <property type="entry name" value="MAM_2"/>
    <property type="match status" value="1"/>
</dbReference>
<evidence type="ECO:0000256" key="3">
    <source>
        <dbReference type="SAM" id="MobiDB-lite"/>
    </source>
</evidence>
<protein>
    <recommendedName>
        <fullName evidence="2">Metalloendopeptidase</fullName>
        <ecNumber evidence="2">3.4.24.-</ecNumber>
    </recommendedName>
</protein>
<dbReference type="AlphaFoldDB" id="A0A9P0G4P0"/>
<keyword evidence="2" id="KW-0482">Metalloprotease</keyword>